<evidence type="ECO:0000256" key="6">
    <source>
        <dbReference type="SAM" id="MobiDB-lite"/>
    </source>
</evidence>
<sequence length="358" mass="39856">MASQSTNEMQEASLAPSEKGQPPILVQYDTSPDPHVGPREALERHGSQEESQDPSPQDNPQPQAPNQRATNVEGNNTLYGLSFPRKLWRIVEDDAFQSVCWNEDGDTVIIKVNLFQREVLCRRGKEQIFESNSLKSFIRLMNLHGFSKIRPDDSSVCSPRNKIMIYQNSNFQRDKPWHLLNIKAKGNQMARVCPGTSARPAKRKKKMAPTRRSPRLHQEDSKKEAEQKAQETDKNEWGSSATQAFGFSAPQPLSSAREVQCPSAASGSSGEDTSGNFMFVPTATAGTDGKEDLFPTLPNKPPQGSVMSLYNICYSVLIAELLDLAPLEDPDQAEEENHEGSSDNKYSLCEQFKDNTVP</sequence>
<feature type="compositionally biased region" description="Basic residues" evidence="6">
    <location>
        <begin position="200"/>
        <end position="215"/>
    </location>
</feature>
<reference evidence="8" key="1">
    <citation type="submission" date="2023-12" db="EMBL/GenBank/DDBJ databases">
        <authorList>
            <person name="Brown T."/>
        </authorList>
    </citation>
    <scope>NUCLEOTIDE SEQUENCE</scope>
</reference>
<dbReference type="SMART" id="SM00415">
    <property type="entry name" value="HSF"/>
    <property type="match status" value="1"/>
</dbReference>
<evidence type="ECO:0000256" key="1">
    <source>
        <dbReference type="ARBA" id="ARBA00004123"/>
    </source>
</evidence>
<name>A0ABP0AI47_PIPNA</name>
<organism evidence="8 9">
    <name type="scientific">Pipistrellus nathusii</name>
    <name type="common">Nathusius' pipistrelle</name>
    <dbReference type="NCBI Taxonomy" id="59473"/>
    <lineage>
        <taxon>Eukaryota</taxon>
        <taxon>Metazoa</taxon>
        <taxon>Chordata</taxon>
        <taxon>Craniata</taxon>
        <taxon>Vertebrata</taxon>
        <taxon>Euteleostomi</taxon>
        <taxon>Mammalia</taxon>
        <taxon>Eutheria</taxon>
        <taxon>Laurasiatheria</taxon>
        <taxon>Chiroptera</taxon>
        <taxon>Yangochiroptera</taxon>
        <taxon>Vespertilionidae</taxon>
        <taxon>Pipistrellus</taxon>
    </lineage>
</organism>
<dbReference type="SUPFAM" id="SSF46785">
    <property type="entry name" value="Winged helix' DNA-binding domain"/>
    <property type="match status" value="1"/>
</dbReference>
<evidence type="ECO:0000256" key="5">
    <source>
        <dbReference type="RuleBase" id="RU004020"/>
    </source>
</evidence>
<keyword evidence="3" id="KW-0238">DNA-binding</keyword>
<evidence type="ECO:0000256" key="2">
    <source>
        <dbReference type="ARBA" id="ARBA00006403"/>
    </source>
</evidence>
<feature type="domain" description="HSF-type DNA-binding" evidence="7">
    <location>
        <begin position="80"/>
        <end position="185"/>
    </location>
</feature>
<dbReference type="PANTHER" id="PTHR10015">
    <property type="entry name" value="HEAT SHOCK TRANSCRIPTION FACTOR"/>
    <property type="match status" value="1"/>
</dbReference>
<dbReference type="InterPro" id="IPR000232">
    <property type="entry name" value="HSF_DNA-bd"/>
</dbReference>
<comment type="subcellular location">
    <subcellularLocation>
        <location evidence="1">Nucleus</location>
    </subcellularLocation>
</comment>
<feature type="region of interest" description="Disordered" evidence="6">
    <location>
        <begin position="328"/>
        <end position="358"/>
    </location>
</feature>
<evidence type="ECO:0000313" key="9">
    <source>
        <dbReference type="Proteomes" id="UP001314169"/>
    </source>
</evidence>
<feature type="compositionally biased region" description="Polar residues" evidence="6">
    <location>
        <begin position="263"/>
        <end position="276"/>
    </location>
</feature>
<dbReference type="PANTHER" id="PTHR10015:SF140">
    <property type="entry name" value="HEAT SHOCK TRANSCRIPTION FACTOR, X-LINKED MEMBER 3-RELATED"/>
    <property type="match status" value="1"/>
</dbReference>
<gene>
    <name evidence="8" type="ORF">MPIPNATIZW_LOCUS18477</name>
</gene>
<evidence type="ECO:0000256" key="3">
    <source>
        <dbReference type="ARBA" id="ARBA00023125"/>
    </source>
</evidence>
<dbReference type="Pfam" id="PF00447">
    <property type="entry name" value="HSF_DNA-bind"/>
    <property type="match status" value="1"/>
</dbReference>
<comment type="similarity">
    <text evidence="2 5">Belongs to the HSF family.</text>
</comment>
<dbReference type="Proteomes" id="UP001314169">
    <property type="component" value="Chromosome X"/>
</dbReference>
<accession>A0ABP0AI47</accession>
<keyword evidence="4" id="KW-0539">Nucleus</keyword>
<evidence type="ECO:0000313" key="8">
    <source>
        <dbReference type="EMBL" id="CAK6450171.1"/>
    </source>
</evidence>
<proteinExistence type="inferred from homology"/>
<evidence type="ECO:0000256" key="4">
    <source>
        <dbReference type="ARBA" id="ARBA00023242"/>
    </source>
</evidence>
<feature type="compositionally biased region" description="Polar residues" evidence="6">
    <location>
        <begin position="1"/>
        <end position="10"/>
    </location>
</feature>
<feature type="region of interest" description="Disordered" evidence="6">
    <location>
        <begin position="1"/>
        <end position="75"/>
    </location>
</feature>
<feature type="compositionally biased region" description="Basic and acidic residues" evidence="6">
    <location>
        <begin position="216"/>
        <end position="236"/>
    </location>
</feature>
<dbReference type="EMBL" id="OY882879">
    <property type="protein sequence ID" value="CAK6450171.1"/>
    <property type="molecule type" value="Genomic_DNA"/>
</dbReference>
<dbReference type="InterPro" id="IPR036388">
    <property type="entry name" value="WH-like_DNA-bd_sf"/>
</dbReference>
<dbReference type="Gene3D" id="1.10.10.10">
    <property type="entry name" value="Winged helix-like DNA-binding domain superfamily/Winged helix DNA-binding domain"/>
    <property type="match status" value="1"/>
</dbReference>
<feature type="region of interest" description="Disordered" evidence="6">
    <location>
        <begin position="190"/>
        <end position="276"/>
    </location>
</feature>
<keyword evidence="9" id="KW-1185">Reference proteome</keyword>
<evidence type="ECO:0000259" key="7">
    <source>
        <dbReference type="SMART" id="SM00415"/>
    </source>
</evidence>
<feature type="compositionally biased region" description="Acidic residues" evidence="6">
    <location>
        <begin position="328"/>
        <end position="337"/>
    </location>
</feature>
<protein>
    <recommendedName>
        <fullName evidence="7">HSF-type DNA-binding domain-containing protein</fullName>
    </recommendedName>
</protein>
<dbReference type="InterPro" id="IPR036390">
    <property type="entry name" value="WH_DNA-bd_sf"/>
</dbReference>
<feature type="compositionally biased region" description="Basic and acidic residues" evidence="6">
    <location>
        <begin position="36"/>
        <end position="48"/>
    </location>
</feature>